<dbReference type="EMBL" id="CP046276">
    <property type="protein sequence ID" value="QGS51489.1"/>
    <property type="molecule type" value="Genomic_DNA"/>
</dbReference>
<name>A0A6I6C7T1_9MOLU</name>
<dbReference type="RefSeq" id="WP_156005497.1">
    <property type="nucleotide sequence ID" value="NZ_CP046276.1"/>
</dbReference>
<dbReference type="AlphaFoldDB" id="A0A6I6C7T1"/>
<dbReference type="NCBIfam" id="NF038029">
    <property type="entry name" value="LP_plasma"/>
    <property type="match status" value="1"/>
</dbReference>
<sequence length="350" mass="37180">MKKLLSLLGAVGLVASSSSVAVACNKGNKTDTTKTDLSAMSKKDLGELHLAITNPAVDLLNSVPSISDIVNAVNAVNSNYGLNDADVEFDGTPTATKAKIKATSTTKSFTGSVELTYTALRELNLNLVEKLVNGEGIGALLPTFYVGGITVDDNTNSQKVQEAVSAYTKGFLATAKALAEQNKLTFNIDESKLIGALDIKMFSDDAGKTAWQSGDVKSITISVKSGKEKDVTSYFLSGSATVKIVKRVDINTVITGDENNKKLEISVKDDKEILSKILEALSTKYTSYKDTPKVWGLSGSYGTDASPFKYDSNSQTDGKVTLPGTPIGWFNALFTSTVVLSVKVNKIQTS</sequence>
<organism evidence="2 3">
    <name type="scientific">Spiroplasma tabanidicola</name>
    <dbReference type="NCBI Taxonomy" id="324079"/>
    <lineage>
        <taxon>Bacteria</taxon>
        <taxon>Bacillati</taxon>
        <taxon>Mycoplasmatota</taxon>
        <taxon>Mollicutes</taxon>
        <taxon>Entomoplasmatales</taxon>
        <taxon>Spiroplasmataceae</taxon>
        <taxon>Spiroplasma</taxon>
    </lineage>
</organism>
<evidence type="ECO:0000313" key="3">
    <source>
        <dbReference type="Proteomes" id="UP000424468"/>
    </source>
</evidence>
<dbReference type="InterPro" id="IPR054816">
    <property type="entry name" value="Lipoprotein_mollicutes-type_CS"/>
</dbReference>
<evidence type="ECO:0008006" key="4">
    <source>
        <dbReference type="Google" id="ProtNLM"/>
    </source>
</evidence>
<evidence type="ECO:0000256" key="1">
    <source>
        <dbReference type="SAM" id="SignalP"/>
    </source>
</evidence>
<dbReference type="Proteomes" id="UP000424468">
    <property type="component" value="Chromosome"/>
</dbReference>
<keyword evidence="1" id="KW-0732">Signal</keyword>
<keyword evidence="3" id="KW-1185">Reference proteome</keyword>
<dbReference type="PROSITE" id="PS51257">
    <property type="entry name" value="PROKAR_LIPOPROTEIN"/>
    <property type="match status" value="1"/>
</dbReference>
<protein>
    <recommendedName>
        <fullName evidence="4">Lipoprotein</fullName>
    </recommendedName>
</protein>
<feature type="signal peptide" evidence="1">
    <location>
        <begin position="1"/>
        <end position="23"/>
    </location>
</feature>
<dbReference type="NCBIfam" id="NF045726">
    <property type="entry name" value="XXplasma_LP"/>
    <property type="match status" value="1"/>
</dbReference>
<reference evidence="2 3" key="1">
    <citation type="submission" date="2019-11" db="EMBL/GenBank/DDBJ databases">
        <title>Complete genome sequence of Spiroplasma tabanidicola TAUS-1 (DSM 22603).</title>
        <authorList>
            <person name="Huang C.-T."/>
            <person name="Lin Y.-C."/>
            <person name="Kuo C.-H."/>
        </authorList>
    </citation>
    <scope>NUCLEOTIDE SEQUENCE [LARGE SCALE GENOMIC DNA]</scope>
    <source>
        <strain evidence="2 3">TAUS-1</strain>
    </source>
</reference>
<feature type="chain" id="PRO_5026087054" description="Lipoprotein" evidence="1">
    <location>
        <begin position="24"/>
        <end position="350"/>
    </location>
</feature>
<dbReference type="KEGG" id="stab:STABA_v1c01220"/>
<accession>A0A6I6C7T1</accession>
<proteinExistence type="predicted"/>
<gene>
    <name evidence="2" type="ORF">STABA_v1c01220</name>
</gene>
<evidence type="ECO:0000313" key="2">
    <source>
        <dbReference type="EMBL" id="QGS51489.1"/>
    </source>
</evidence>